<dbReference type="eggNOG" id="ENOG5033BYE">
    <property type="taxonomic scope" value="Bacteria"/>
</dbReference>
<dbReference type="Gene3D" id="1.10.10.60">
    <property type="entry name" value="Homeodomain-like"/>
    <property type="match status" value="1"/>
</dbReference>
<organism evidence="1">
    <name type="scientific">Phascolarctobacterium faecium</name>
    <dbReference type="NCBI Taxonomy" id="33025"/>
    <lineage>
        <taxon>Bacteria</taxon>
        <taxon>Bacillati</taxon>
        <taxon>Bacillota</taxon>
        <taxon>Negativicutes</taxon>
        <taxon>Acidaminococcales</taxon>
        <taxon>Acidaminococcaceae</taxon>
        <taxon>Phascolarctobacterium</taxon>
    </lineage>
</organism>
<dbReference type="InterPro" id="IPR001387">
    <property type="entry name" value="Cro/C1-type_HTH"/>
</dbReference>
<dbReference type="EMBL" id="CBDS010000102">
    <property type="protein sequence ID" value="CDB46942.1"/>
    <property type="molecule type" value="Genomic_DNA"/>
</dbReference>
<proteinExistence type="predicted"/>
<comment type="caution">
    <text evidence="1">The sequence shown here is derived from an EMBL/GenBank/DDBJ whole genome shotgun (WGS) entry which is preliminary data.</text>
</comment>
<dbReference type="CDD" id="cd00093">
    <property type="entry name" value="HTH_XRE"/>
    <property type="match status" value="1"/>
</dbReference>
<evidence type="ECO:0000313" key="1">
    <source>
        <dbReference type="EMBL" id="CDB46942.1"/>
    </source>
</evidence>
<evidence type="ECO:0008006" key="2">
    <source>
        <dbReference type="Google" id="ProtNLM"/>
    </source>
</evidence>
<dbReference type="SUPFAM" id="SSF47413">
    <property type="entry name" value="lambda repressor-like DNA-binding domains"/>
    <property type="match status" value="1"/>
</dbReference>
<sequence>MLNKDALVEKIKENDMTLESFATELGINYSTLYRKLNGESDFTRSEIQISKNVLKLDVNTADSIFFK</sequence>
<gene>
    <name evidence="1" type="ORF">BN533_01955</name>
</gene>
<dbReference type="RefSeq" id="WP_021718855.1">
    <property type="nucleotide sequence ID" value="NZ_CAUEMD010000016.1"/>
</dbReference>
<accession>R6J9H8</accession>
<protein>
    <recommendedName>
        <fullName evidence="2">HTH cro/C1-type domain-containing protein</fullName>
    </recommendedName>
</protein>
<dbReference type="InterPro" id="IPR010982">
    <property type="entry name" value="Lambda_DNA-bd_dom_sf"/>
</dbReference>
<dbReference type="GO" id="GO:0003677">
    <property type="term" value="F:DNA binding"/>
    <property type="evidence" value="ECO:0007669"/>
    <property type="project" value="InterPro"/>
</dbReference>
<dbReference type="STRING" id="1262914.BN533_01955"/>
<reference evidence="1" key="1">
    <citation type="submission" date="2012-11" db="EMBL/GenBank/DDBJ databases">
        <title>Dependencies among metagenomic species, viruses, plasmids and units of genetic variation.</title>
        <authorList>
            <person name="Nielsen H.B."/>
            <person name="Almeida M."/>
            <person name="Juncker A.S."/>
            <person name="Rasmussen S."/>
            <person name="Li J."/>
            <person name="Sunagawa S."/>
            <person name="Plichta D."/>
            <person name="Gautier L."/>
            <person name="Le Chatelier E."/>
            <person name="Peletier E."/>
            <person name="Bonde I."/>
            <person name="Nielsen T."/>
            <person name="Manichanh C."/>
            <person name="Arumugam M."/>
            <person name="Batto J."/>
            <person name="Santos M.B.Q.D."/>
            <person name="Blom N."/>
            <person name="Borruel N."/>
            <person name="Burgdorf K.S."/>
            <person name="Boumezbeur F."/>
            <person name="Casellas F."/>
            <person name="Dore J."/>
            <person name="Guarner F."/>
            <person name="Hansen T."/>
            <person name="Hildebrand F."/>
            <person name="Kaas R.S."/>
            <person name="Kennedy S."/>
            <person name="Kristiansen K."/>
            <person name="Kultima J.R."/>
            <person name="Leonard P."/>
            <person name="Levenez F."/>
            <person name="Lund O."/>
            <person name="Moumen B."/>
            <person name="Le Paslier D."/>
            <person name="Pons N."/>
            <person name="Pedersen O."/>
            <person name="Prifti E."/>
            <person name="Qin J."/>
            <person name="Raes J."/>
            <person name="Tap J."/>
            <person name="Tims S."/>
            <person name="Ussery D.W."/>
            <person name="Yamada T."/>
            <person name="MetaHit consortium"/>
            <person name="Renault P."/>
            <person name="Sicheritz-Ponten T."/>
            <person name="Bork P."/>
            <person name="Wang J."/>
            <person name="Brunak S."/>
            <person name="Ehrlich S.D."/>
        </authorList>
    </citation>
    <scope>NUCLEOTIDE SEQUENCE [LARGE SCALE GENOMIC DNA]</scope>
</reference>
<name>R6J9H8_9FIRM</name>
<dbReference type="HOGENOM" id="CLU_066192_46_8_9"/>
<dbReference type="AlphaFoldDB" id="R6J9H8"/>